<evidence type="ECO:0000313" key="2">
    <source>
        <dbReference type="Proteomes" id="UP000501939"/>
    </source>
</evidence>
<gene>
    <name evidence="1" type="ORF">G8D99_13495</name>
</gene>
<evidence type="ECO:0000313" key="1">
    <source>
        <dbReference type="EMBL" id="QIO09927.1"/>
    </source>
</evidence>
<dbReference type="RefSeq" id="WP_166326768.1">
    <property type="nucleotide sequence ID" value="NZ_CP049916.1"/>
</dbReference>
<dbReference type="EMBL" id="CP049916">
    <property type="protein sequence ID" value="QIO09927.1"/>
    <property type="molecule type" value="Genomic_DNA"/>
</dbReference>
<accession>A0A6G8S6Z1</accession>
<reference evidence="1 2" key="1">
    <citation type="submission" date="2020-03" db="EMBL/GenBank/DDBJ databases">
        <authorList>
            <person name="Zhu W."/>
        </authorList>
    </citation>
    <scope>NUCLEOTIDE SEQUENCE [LARGE SCALE GENOMIC DNA]</scope>
    <source>
        <strain evidence="1 2">185</strain>
    </source>
</reference>
<organism evidence="1 2">
    <name type="scientific">Acinetobacter lanii</name>
    <dbReference type="NCBI Taxonomy" id="2715163"/>
    <lineage>
        <taxon>Bacteria</taxon>
        <taxon>Pseudomonadati</taxon>
        <taxon>Pseudomonadota</taxon>
        <taxon>Gammaproteobacteria</taxon>
        <taxon>Moraxellales</taxon>
        <taxon>Moraxellaceae</taxon>
        <taxon>Acinetobacter</taxon>
    </lineage>
</organism>
<dbReference type="Proteomes" id="UP000501939">
    <property type="component" value="Chromosome"/>
</dbReference>
<sequence length="128" mass="15253">MDQLEFENALKKLLKQPLTSATFEEVRPVAEALLYSEFLPSLTTHLNNLEKRRLVFLLEKFRRYSCSSVFRRQQLKSFSQSMKVEQTYRNHNVRRLVDPLAKQYGLNEDLNHLKPQLLSLQTRHYSRV</sequence>
<dbReference type="KEGG" id="alj:G8D99_13495"/>
<name>A0A6G8S6Z1_9GAMM</name>
<dbReference type="AlphaFoldDB" id="A0A6G8S6Z1"/>
<keyword evidence="2" id="KW-1185">Reference proteome</keyword>
<protein>
    <submittedName>
        <fullName evidence="1">Uncharacterized protein</fullName>
    </submittedName>
</protein>
<proteinExistence type="predicted"/>